<dbReference type="FunFam" id="1.20.1090.10:FF:000001">
    <property type="entry name" value="Aldehyde-alcohol dehydrogenase"/>
    <property type="match status" value="1"/>
</dbReference>
<protein>
    <submittedName>
        <fullName evidence="6">Alcohol dehydrogenase</fullName>
    </submittedName>
</protein>
<dbReference type="RefSeq" id="WP_034733364.1">
    <property type="nucleotide sequence ID" value="NZ_JPIN01000011.1"/>
</dbReference>
<dbReference type="InterPro" id="IPR039697">
    <property type="entry name" value="Alcohol_dehydrogenase_Fe"/>
</dbReference>
<evidence type="ECO:0000259" key="4">
    <source>
        <dbReference type="Pfam" id="PF00465"/>
    </source>
</evidence>
<dbReference type="FunFam" id="3.40.50.1970:FF:000003">
    <property type="entry name" value="Alcohol dehydrogenase, iron-containing"/>
    <property type="match status" value="1"/>
</dbReference>
<dbReference type="Proteomes" id="UP000053718">
    <property type="component" value="Unassembled WGS sequence"/>
</dbReference>
<comment type="caution">
    <text evidence="6">The sequence shown here is derived from an EMBL/GenBank/DDBJ whole genome shotgun (WGS) entry which is preliminary data.</text>
</comment>
<dbReference type="STRING" id="1517416.IDAT_10375"/>
<dbReference type="Pfam" id="PF25137">
    <property type="entry name" value="ADH_Fe_C"/>
    <property type="match status" value="1"/>
</dbReference>
<dbReference type="eggNOG" id="COG1454">
    <property type="taxonomic scope" value="Bacteria"/>
</dbReference>
<sequence>MRTSTVQTFKTARRLLTGAHASHELAREMHQLGCKCPLIVTDRGVSQAGITDTITAQLQASGVEHFAVFDAISAEPEMAVVEACRALFVEQGCDGIVAVGGGSAMDTAKAVAVYAGDERPLAELFGEDQVMPRRFPLICLPTTAGTGSEVTNISILADNEAQLKKGIVSNELLPDVAIVAPELTLSCPPSVTAASGVDALVHAVESYLSKFATALTEPYSLAAVQKIKASLVRAYEQPNDMSAREEMATASLMAGLAFGNAGVGAVHALAYPLGGRYHLSHGMSNAVMFVPVMRWNQAACPERFVELAKAFGAPADITADAAGELVIDEISALCSAVKIPAQLRAFDIPESALPELAVAASGVTRLLRNNPRELSVQDIEAIYREAY</sequence>
<dbReference type="InterPro" id="IPR056798">
    <property type="entry name" value="ADH_Fe_C"/>
</dbReference>
<dbReference type="OrthoDB" id="9815791at2"/>
<dbReference type="InterPro" id="IPR001670">
    <property type="entry name" value="ADH_Fe/GldA"/>
</dbReference>
<comment type="cofactor">
    <cofactor evidence="1">
        <name>Fe cation</name>
        <dbReference type="ChEBI" id="CHEBI:24875"/>
    </cofactor>
</comment>
<dbReference type="PANTHER" id="PTHR11496">
    <property type="entry name" value="ALCOHOL DEHYDROGENASE"/>
    <property type="match status" value="1"/>
</dbReference>
<evidence type="ECO:0000313" key="7">
    <source>
        <dbReference type="Proteomes" id="UP000053718"/>
    </source>
</evidence>
<name>A0A094IM27_9GAMM</name>
<gene>
    <name evidence="6" type="ORF">IDAT_10375</name>
</gene>
<keyword evidence="3" id="KW-0560">Oxidoreductase</keyword>
<proteinExistence type="inferred from homology"/>
<accession>A0A094IM27</accession>
<evidence type="ECO:0000259" key="5">
    <source>
        <dbReference type="Pfam" id="PF25137"/>
    </source>
</evidence>
<keyword evidence="7" id="KW-1185">Reference proteome</keyword>
<dbReference type="GO" id="GO:0046872">
    <property type="term" value="F:metal ion binding"/>
    <property type="evidence" value="ECO:0007669"/>
    <property type="project" value="InterPro"/>
</dbReference>
<dbReference type="AlphaFoldDB" id="A0A094IM27"/>
<dbReference type="GO" id="GO:0004022">
    <property type="term" value="F:alcohol dehydrogenase (NAD+) activity"/>
    <property type="evidence" value="ECO:0007669"/>
    <property type="project" value="TreeGrafter"/>
</dbReference>
<dbReference type="PANTHER" id="PTHR11496:SF102">
    <property type="entry name" value="ALCOHOL DEHYDROGENASE 4"/>
    <property type="match status" value="1"/>
</dbReference>
<dbReference type="EMBL" id="JPIN01000011">
    <property type="protein sequence ID" value="KFZ28227.1"/>
    <property type="molecule type" value="Genomic_DNA"/>
</dbReference>
<evidence type="ECO:0000256" key="1">
    <source>
        <dbReference type="ARBA" id="ARBA00001962"/>
    </source>
</evidence>
<evidence type="ECO:0000256" key="2">
    <source>
        <dbReference type="ARBA" id="ARBA00007358"/>
    </source>
</evidence>
<evidence type="ECO:0000256" key="3">
    <source>
        <dbReference type="ARBA" id="ARBA00023002"/>
    </source>
</evidence>
<dbReference type="Gene3D" id="1.20.1090.10">
    <property type="entry name" value="Dehydroquinate synthase-like - alpha domain"/>
    <property type="match status" value="1"/>
</dbReference>
<feature type="domain" description="Fe-containing alcohol dehydrogenase-like C-terminal" evidence="5">
    <location>
        <begin position="192"/>
        <end position="387"/>
    </location>
</feature>
<dbReference type="Pfam" id="PF00465">
    <property type="entry name" value="Fe-ADH"/>
    <property type="match status" value="1"/>
</dbReference>
<comment type="similarity">
    <text evidence="2">Belongs to the iron-containing alcohol dehydrogenase family.</text>
</comment>
<evidence type="ECO:0000313" key="6">
    <source>
        <dbReference type="EMBL" id="KFZ28227.1"/>
    </source>
</evidence>
<dbReference type="Gene3D" id="3.40.50.1970">
    <property type="match status" value="1"/>
</dbReference>
<organism evidence="6 7">
    <name type="scientific">Pseudidiomarina atlantica</name>
    <dbReference type="NCBI Taxonomy" id="1517416"/>
    <lineage>
        <taxon>Bacteria</taxon>
        <taxon>Pseudomonadati</taxon>
        <taxon>Pseudomonadota</taxon>
        <taxon>Gammaproteobacteria</taxon>
        <taxon>Alteromonadales</taxon>
        <taxon>Idiomarinaceae</taxon>
        <taxon>Pseudidiomarina</taxon>
    </lineage>
</organism>
<dbReference type="SUPFAM" id="SSF56796">
    <property type="entry name" value="Dehydroquinate synthase-like"/>
    <property type="match status" value="1"/>
</dbReference>
<dbReference type="CDD" id="cd08551">
    <property type="entry name" value="Fe-ADH"/>
    <property type="match status" value="1"/>
</dbReference>
<reference evidence="6 7" key="1">
    <citation type="submission" date="2014-06" db="EMBL/GenBank/DDBJ databases">
        <title>Draft genome sequence of Idiomarina sp. MCCC 1A10513.</title>
        <authorList>
            <person name="Du J."/>
            <person name="Lai Q."/>
            <person name="Shao Z."/>
        </authorList>
    </citation>
    <scope>NUCLEOTIDE SEQUENCE [LARGE SCALE GENOMIC DNA]</scope>
    <source>
        <strain evidence="6 7">MCCC 1A10513</strain>
    </source>
</reference>
<feature type="domain" description="Alcohol dehydrogenase iron-type/glycerol dehydrogenase GldA" evidence="4">
    <location>
        <begin position="13"/>
        <end position="181"/>
    </location>
</feature>